<gene>
    <name evidence="3" type="ORF">QVD17_06206</name>
</gene>
<dbReference type="Pfam" id="PF00564">
    <property type="entry name" value="PB1"/>
    <property type="match status" value="1"/>
</dbReference>
<keyword evidence="4" id="KW-1185">Reference proteome</keyword>
<evidence type="ECO:0000313" key="3">
    <source>
        <dbReference type="EMBL" id="KAK1440381.1"/>
    </source>
</evidence>
<evidence type="ECO:0000256" key="1">
    <source>
        <dbReference type="SAM" id="MobiDB-lite"/>
    </source>
</evidence>
<dbReference type="InterPro" id="IPR000270">
    <property type="entry name" value="PB1_dom"/>
</dbReference>
<dbReference type="PANTHER" id="PTHR31066">
    <property type="entry name" value="OS05G0427100 PROTEIN-RELATED"/>
    <property type="match status" value="1"/>
</dbReference>
<dbReference type="AlphaFoldDB" id="A0AAD8LK67"/>
<dbReference type="Proteomes" id="UP001229421">
    <property type="component" value="Unassembled WGS sequence"/>
</dbReference>
<feature type="region of interest" description="Disordered" evidence="1">
    <location>
        <begin position="175"/>
        <end position="209"/>
    </location>
</feature>
<accession>A0AAD8LK67</accession>
<organism evidence="3 4">
    <name type="scientific">Tagetes erecta</name>
    <name type="common">African marigold</name>
    <dbReference type="NCBI Taxonomy" id="13708"/>
    <lineage>
        <taxon>Eukaryota</taxon>
        <taxon>Viridiplantae</taxon>
        <taxon>Streptophyta</taxon>
        <taxon>Embryophyta</taxon>
        <taxon>Tracheophyta</taxon>
        <taxon>Spermatophyta</taxon>
        <taxon>Magnoliopsida</taxon>
        <taxon>eudicotyledons</taxon>
        <taxon>Gunneridae</taxon>
        <taxon>Pentapetalae</taxon>
        <taxon>asterids</taxon>
        <taxon>campanulids</taxon>
        <taxon>Asterales</taxon>
        <taxon>Asteraceae</taxon>
        <taxon>Asteroideae</taxon>
        <taxon>Heliantheae alliance</taxon>
        <taxon>Tageteae</taxon>
        <taxon>Tagetes</taxon>
    </lineage>
</organism>
<dbReference type="SMART" id="SM00666">
    <property type="entry name" value="PB1"/>
    <property type="match status" value="1"/>
</dbReference>
<dbReference type="InterPro" id="IPR053198">
    <property type="entry name" value="Gynoecium_Dev_Regulator"/>
</dbReference>
<dbReference type="PANTHER" id="PTHR31066:SF47">
    <property type="entry name" value="PB1 DOMAIN-CONTAINING PROTEIN"/>
    <property type="match status" value="1"/>
</dbReference>
<feature type="domain" description="PB1" evidence="2">
    <location>
        <begin position="39"/>
        <end position="125"/>
    </location>
</feature>
<name>A0AAD8LK67_TARER</name>
<protein>
    <recommendedName>
        <fullName evidence="2">PB1 domain-containing protein</fullName>
    </recommendedName>
</protein>
<dbReference type="EMBL" id="JAUHHV010000001">
    <property type="protein sequence ID" value="KAK1440381.1"/>
    <property type="molecule type" value="Genomic_DNA"/>
</dbReference>
<evidence type="ECO:0000313" key="4">
    <source>
        <dbReference type="Proteomes" id="UP001229421"/>
    </source>
</evidence>
<dbReference type="SUPFAM" id="SSF54277">
    <property type="entry name" value="CAD &amp; PB1 domains"/>
    <property type="match status" value="1"/>
</dbReference>
<dbReference type="CDD" id="cd06410">
    <property type="entry name" value="PB1_UP2"/>
    <property type="match status" value="1"/>
</dbReference>
<proteinExistence type="predicted"/>
<dbReference type="Gene3D" id="3.10.20.90">
    <property type="entry name" value="Phosphatidylinositol 3-kinase Catalytic Subunit, Chain A, domain 1"/>
    <property type="match status" value="1"/>
</dbReference>
<comment type="caution">
    <text evidence="3">The sequence shown here is derived from an EMBL/GenBank/DDBJ whole genome shotgun (WGS) entry which is preliminary data.</text>
</comment>
<reference evidence="3" key="1">
    <citation type="journal article" date="2023" name="bioRxiv">
        <title>Improved chromosome-level genome assembly for marigold (Tagetes erecta).</title>
        <authorList>
            <person name="Jiang F."/>
            <person name="Yuan L."/>
            <person name="Wang S."/>
            <person name="Wang H."/>
            <person name="Xu D."/>
            <person name="Wang A."/>
            <person name="Fan W."/>
        </authorList>
    </citation>
    <scope>NUCLEOTIDE SEQUENCE</scope>
    <source>
        <strain evidence="3">WSJ</strain>
        <tissue evidence="3">Leaf</tissue>
    </source>
</reference>
<evidence type="ECO:0000259" key="2">
    <source>
        <dbReference type="SMART" id="SM00666"/>
    </source>
</evidence>
<sequence>MPFTSAHHAESVSTSRPPATPTNRIKFLCSHGGNILPCPADAHLKYVGGETRVISVRRDITFHELMKKLTSMYNGEMILKYQLMPDDLDVLVTVKSDEDIRHMFEECDRLEHLVAPRLRAFLFPVVMVNHSGPSKTATDSINPGFNSYHGKGSLLTRNHSSPNLCSVGCSSVTNHMNHHQPPPQHHHLSPKPPLDRHPHKSPGPEHIGRVRPAGVGEYYRQQMDQTVAHGHRTDKGGHVYYQSGSGCDDYCGHCRYD</sequence>